<dbReference type="InterPro" id="IPR050879">
    <property type="entry name" value="Acyltransferase_3"/>
</dbReference>
<dbReference type="InterPro" id="IPR002656">
    <property type="entry name" value="Acyl_transf_3_dom"/>
</dbReference>
<comment type="caution">
    <text evidence="4">The sequence shown here is derived from an EMBL/GenBank/DDBJ whole genome shotgun (WGS) entry which is preliminary data.</text>
</comment>
<name>A0A1Y2JI45_BRAJP</name>
<dbReference type="AlphaFoldDB" id="A0A1Y2JI45"/>
<dbReference type="PANTHER" id="PTHR23028">
    <property type="entry name" value="ACETYLTRANSFERASE"/>
    <property type="match status" value="1"/>
</dbReference>
<dbReference type="Proteomes" id="UP000193335">
    <property type="component" value="Unassembled WGS sequence"/>
</dbReference>
<feature type="transmembrane region" description="Helical" evidence="2">
    <location>
        <begin position="249"/>
        <end position="269"/>
    </location>
</feature>
<reference evidence="4 5" key="1">
    <citation type="submission" date="2017-03" db="EMBL/GenBank/DDBJ databases">
        <title>Whole genome sequences of fourteen strains of Bradyrhizobium canariense and one strain of Bradyrhizobium japonicum isolated from Lupinus (Papilionoideae: Genisteae) species in Algeria.</title>
        <authorList>
            <person name="Crovadore J."/>
            <person name="Chekireb D."/>
            <person name="Brachmann A."/>
            <person name="Chablais R."/>
            <person name="Cochard B."/>
            <person name="Lefort F."/>
        </authorList>
    </citation>
    <scope>NUCLEOTIDE SEQUENCE [LARGE SCALE GENOMIC DNA]</scope>
    <source>
        <strain evidence="4 5">UBMA197</strain>
    </source>
</reference>
<evidence type="ECO:0000256" key="2">
    <source>
        <dbReference type="SAM" id="Phobius"/>
    </source>
</evidence>
<dbReference type="GO" id="GO:0000271">
    <property type="term" value="P:polysaccharide biosynthetic process"/>
    <property type="evidence" value="ECO:0007669"/>
    <property type="project" value="TreeGrafter"/>
</dbReference>
<dbReference type="Pfam" id="PF01757">
    <property type="entry name" value="Acyl_transf_3"/>
    <property type="match status" value="1"/>
</dbReference>
<sequence>MSRRAAAAGQRRQGGRPQESPCVREPGASALNTSKTGRGSVPMTSALPKGESISARMESVEGHSTGFDYLRILLSTAVLFIHSKTFTLGADVQTFKSLVDSTVRVGMFSVAQPPIYQPILWAVVPAFFALSGFLVSGSLHRSKTTIGFLLLRVLRIIPALCVESLLAMLVLGPLVTSFTLAAYFSDPLFRAYPLNIIGDIQYYLPGVFLNNPVPRVVNLQLWTIPAEMYCYAILATVLVLQLAHLRRTVPLVTVATFICLLGMQALGIHAPADWSAGDGRVQIETLVLAFLIGVSLFELKDKVPLRADLFALSVVLSYALLWGGALQYLAMIPIAYATVFVGLSNFRETFVNRTGDYSYGVYLYGLPVQQLLVHLFPENRNWLLSFAMAYVLSLVFAALSWHLVESKVLAKKRIIVEAAENFLRPLSFRLPWGPAAKPVSAPPIATVPKPADLS</sequence>
<feature type="transmembrane region" description="Helical" evidence="2">
    <location>
        <begin position="219"/>
        <end position="242"/>
    </location>
</feature>
<feature type="region of interest" description="Disordered" evidence="1">
    <location>
        <begin position="1"/>
        <end position="47"/>
    </location>
</feature>
<keyword evidence="2" id="KW-0472">Membrane</keyword>
<dbReference type="GO" id="GO:0016020">
    <property type="term" value="C:membrane"/>
    <property type="evidence" value="ECO:0007669"/>
    <property type="project" value="TreeGrafter"/>
</dbReference>
<feature type="transmembrane region" description="Helical" evidence="2">
    <location>
        <begin position="382"/>
        <end position="404"/>
    </location>
</feature>
<organism evidence="4 5">
    <name type="scientific">Bradyrhizobium japonicum</name>
    <dbReference type="NCBI Taxonomy" id="375"/>
    <lineage>
        <taxon>Bacteria</taxon>
        <taxon>Pseudomonadati</taxon>
        <taxon>Pseudomonadota</taxon>
        <taxon>Alphaproteobacteria</taxon>
        <taxon>Hyphomicrobiales</taxon>
        <taxon>Nitrobacteraceae</taxon>
        <taxon>Bradyrhizobium</taxon>
    </lineage>
</organism>
<accession>A0A1Y2JI45</accession>
<keyword evidence="2" id="KW-1133">Transmembrane helix</keyword>
<feature type="transmembrane region" description="Helical" evidence="2">
    <location>
        <begin position="119"/>
        <end position="139"/>
    </location>
</feature>
<evidence type="ECO:0000256" key="1">
    <source>
        <dbReference type="SAM" id="MobiDB-lite"/>
    </source>
</evidence>
<dbReference type="GO" id="GO:0016747">
    <property type="term" value="F:acyltransferase activity, transferring groups other than amino-acyl groups"/>
    <property type="evidence" value="ECO:0007669"/>
    <property type="project" value="InterPro"/>
</dbReference>
<dbReference type="EMBL" id="NAFL01000268">
    <property type="protein sequence ID" value="OSJ28889.1"/>
    <property type="molecule type" value="Genomic_DNA"/>
</dbReference>
<keyword evidence="2" id="KW-0812">Transmembrane</keyword>
<feature type="transmembrane region" description="Helical" evidence="2">
    <location>
        <begin position="160"/>
        <end position="184"/>
    </location>
</feature>
<proteinExistence type="predicted"/>
<gene>
    <name evidence="4" type="ORF">BSZ19_29325</name>
</gene>
<dbReference type="PANTHER" id="PTHR23028:SF53">
    <property type="entry name" value="ACYL_TRANSF_3 DOMAIN-CONTAINING PROTEIN"/>
    <property type="match status" value="1"/>
</dbReference>
<evidence type="ECO:0000313" key="5">
    <source>
        <dbReference type="Proteomes" id="UP000193335"/>
    </source>
</evidence>
<feature type="compositionally biased region" description="Low complexity" evidence="1">
    <location>
        <begin position="1"/>
        <end position="11"/>
    </location>
</feature>
<evidence type="ECO:0000313" key="4">
    <source>
        <dbReference type="EMBL" id="OSJ28889.1"/>
    </source>
</evidence>
<evidence type="ECO:0000259" key="3">
    <source>
        <dbReference type="Pfam" id="PF01757"/>
    </source>
</evidence>
<feature type="transmembrane region" description="Helical" evidence="2">
    <location>
        <begin position="281"/>
        <end position="297"/>
    </location>
</feature>
<feature type="domain" description="Acyltransferase 3" evidence="3">
    <location>
        <begin position="66"/>
        <end position="400"/>
    </location>
</feature>
<feature type="transmembrane region" description="Helical" evidence="2">
    <location>
        <begin position="309"/>
        <end position="336"/>
    </location>
</feature>
<protein>
    <recommendedName>
        <fullName evidence="3">Acyltransferase 3 domain-containing protein</fullName>
    </recommendedName>
</protein>